<evidence type="ECO:0000256" key="1">
    <source>
        <dbReference type="SAM" id="MobiDB-lite"/>
    </source>
</evidence>
<reference evidence="2 3" key="1">
    <citation type="journal article" date="2024" name="Nat. Commun.">
        <title>Phylogenomics reveals the evolutionary origins of lichenization in chlorophyte algae.</title>
        <authorList>
            <person name="Puginier C."/>
            <person name="Libourel C."/>
            <person name="Otte J."/>
            <person name="Skaloud P."/>
            <person name="Haon M."/>
            <person name="Grisel S."/>
            <person name="Petersen M."/>
            <person name="Berrin J.G."/>
            <person name="Delaux P.M."/>
            <person name="Dal Grande F."/>
            <person name="Keller J."/>
        </authorList>
    </citation>
    <scope>NUCLEOTIDE SEQUENCE [LARGE SCALE GENOMIC DNA]</scope>
    <source>
        <strain evidence="2 3">SAG 2036</strain>
    </source>
</reference>
<proteinExistence type="predicted"/>
<evidence type="ECO:0000313" key="2">
    <source>
        <dbReference type="EMBL" id="KAK9813857.1"/>
    </source>
</evidence>
<accession>A0AAW1PYM9</accession>
<feature type="region of interest" description="Disordered" evidence="1">
    <location>
        <begin position="1"/>
        <end position="24"/>
    </location>
</feature>
<dbReference type="EMBL" id="JALJOQ010000002">
    <property type="protein sequence ID" value="KAK9813857.1"/>
    <property type="molecule type" value="Genomic_DNA"/>
</dbReference>
<protein>
    <submittedName>
        <fullName evidence="2">Uncharacterized protein</fullName>
    </submittedName>
</protein>
<organism evidence="2 3">
    <name type="scientific">Symbiochloris irregularis</name>
    <dbReference type="NCBI Taxonomy" id="706552"/>
    <lineage>
        <taxon>Eukaryota</taxon>
        <taxon>Viridiplantae</taxon>
        <taxon>Chlorophyta</taxon>
        <taxon>core chlorophytes</taxon>
        <taxon>Trebouxiophyceae</taxon>
        <taxon>Trebouxiales</taxon>
        <taxon>Trebouxiaceae</taxon>
        <taxon>Symbiochloris</taxon>
    </lineage>
</organism>
<name>A0AAW1PYM9_9CHLO</name>
<dbReference type="Proteomes" id="UP001465755">
    <property type="component" value="Unassembled WGS sequence"/>
</dbReference>
<feature type="compositionally biased region" description="Low complexity" evidence="1">
    <location>
        <begin position="7"/>
        <end position="19"/>
    </location>
</feature>
<evidence type="ECO:0000313" key="3">
    <source>
        <dbReference type="Proteomes" id="UP001465755"/>
    </source>
</evidence>
<dbReference type="AlphaFoldDB" id="A0AAW1PYM9"/>
<gene>
    <name evidence="2" type="ORF">WJX73_002219</name>
</gene>
<keyword evidence="3" id="KW-1185">Reference proteome</keyword>
<sequence length="100" mass="10913">MYAATCSPSLASHSSPKSPAGTKQSRLKFAKLLTILSRSYQSRLSITELLSSFPFIARSKQPGGSSGGDIAPSITRSKQSRILTRLLIRQQSRIFSRLLS</sequence>
<comment type="caution">
    <text evidence="2">The sequence shown here is derived from an EMBL/GenBank/DDBJ whole genome shotgun (WGS) entry which is preliminary data.</text>
</comment>